<keyword evidence="4" id="KW-0540">Nuclease</keyword>
<evidence type="ECO:0000256" key="9">
    <source>
        <dbReference type="ARBA" id="ARBA00022840"/>
    </source>
</evidence>
<keyword evidence="15" id="KW-0233">DNA recombination</keyword>
<feature type="region of interest" description="Disordered" evidence="16">
    <location>
        <begin position="492"/>
        <end position="556"/>
    </location>
</feature>
<name>A0A9D4P6G9_DERFA</name>
<dbReference type="AlphaFoldDB" id="A0A9D4P6G9"/>
<evidence type="ECO:0000256" key="13">
    <source>
        <dbReference type="ARBA" id="ARBA00022932"/>
    </source>
</evidence>
<feature type="compositionally biased region" description="Basic residues" evidence="16">
    <location>
        <begin position="1"/>
        <end position="10"/>
    </location>
</feature>
<dbReference type="InterPro" id="IPR057670">
    <property type="entry name" value="SH3_retrovirus"/>
</dbReference>
<dbReference type="InterPro" id="IPR039537">
    <property type="entry name" value="Retrotran_Ty1/copia-like"/>
</dbReference>
<feature type="region of interest" description="Disordered" evidence="16">
    <location>
        <begin position="1"/>
        <end position="26"/>
    </location>
</feature>
<dbReference type="InterPro" id="IPR001584">
    <property type="entry name" value="Integrase_cat-core"/>
</dbReference>
<keyword evidence="14" id="KW-0917">Virion maturation</keyword>
<comment type="function">
    <text evidence="1">The aspartyl protease (PR) mediates the proteolytic cleavages of the Gag and Gag-Pol polyproteins after assembly of the VLP.</text>
</comment>
<dbReference type="PANTHER" id="PTHR42648">
    <property type="entry name" value="TRANSPOSASE, PUTATIVE-RELATED"/>
    <property type="match status" value="1"/>
</dbReference>
<keyword evidence="7" id="KW-0255">Endonuclease</keyword>
<keyword evidence="9" id="KW-0067">ATP-binding</keyword>
<organism evidence="18">
    <name type="scientific">Dermatophagoides farinae</name>
    <name type="common">American house dust mite</name>
    <dbReference type="NCBI Taxonomy" id="6954"/>
    <lineage>
        <taxon>Eukaryota</taxon>
        <taxon>Metazoa</taxon>
        <taxon>Ecdysozoa</taxon>
        <taxon>Arthropoda</taxon>
        <taxon>Chelicerata</taxon>
        <taxon>Arachnida</taxon>
        <taxon>Acari</taxon>
        <taxon>Acariformes</taxon>
        <taxon>Sarcoptiformes</taxon>
        <taxon>Astigmata</taxon>
        <taxon>Psoroptidia</taxon>
        <taxon>Analgoidea</taxon>
        <taxon>Pyroglyphidae</taxon>
        <taxon>Dermatophagoidinae</taxon>
        <taxon>Dermatophagoides</taxon>
    </lineage>
</organism>
<protein>
    <recommendedName>
        <fullName evidence="17">Integrase catalytic domain-containing protein</fullName>
    </recommendedName>
</protein>
<evidence type="ECO:0000256" key="11">
    <source>
        <dbReference type="ARBA" id="ARBA00022908"/>
    </source>
</evidence>
<dbReference type="Pfam" id="PF22936">
    <property type="entry name" value="Pol_BBD"/>
    <property type="match status" value="1"/>
</dbReference>
<dbReference type="GO" id="GO:0003964">
    <property type="term" value="F:RNA-directed DNA polymerase activity"/>
    <property type="evidence" value="ECO:0007669"/>
    <property type="project" value="UniProtKB-KW"/>
</dbReference>
<keyword evidence="5" id="KW-0479">Metal-binding</keyword>
<feature type="compositionally biased region" description="Polar residues" evidence="16">
    <location>
        <begin position="15"/>
        <end position="26"/>
    </location>
</feature>
<sequence>MEKFCRQKRNASKDGGQSSNNTKSGNTDLASLSAVVEISDVDDRISNVSSSLSSLALVSTSSPVTFLADCGASHHVVNDRSLLTNIRQTTRRILTLSGIVNGPEQGDMPCQLFNGEKWLPMLIKDVFYIPNQPFNLIAIGKICSNDGVKEITSKNGMTIYRNDDPILVGYWSKRYLNVIELQIRIDVSSVKNIVNVAVKSMAQWHERFGHFSTKTIGKMIKENRIDGIPDSLVKDMDYCTPCKIGKITDISHRIEHDNPHVKPGMKLHLDIGGYTDSSIHGNRYFLLAIDDCSRFVKVVFMKTRDQTLDKFKRIVNEIKLETGNNVLCIRTDMGSEFRSSLFQKYLESCGIGHEKATVDTPQQNGRCERAMRTLMDHAISMLSSTDLPRFLWDEAVNCSAYLMNRVLNSRNEIPYEKYFGIKPDVSNLRIFGSEGQALNKNKINKLDSKSKVVRMVGYEGQKIYRVYVPDSRHVELCSSVIFNEKPKCIVQPISPSGTSPTANDNDNEPKTVTFFGDVSDDDDSDQSGSGSDRRGPGRPIGSKNQQYQRNEERMQSLRDVPGRSIVGICVACHEPSTYDEAINSIESVKWQEAMDREYRQLMKHLENLFDKIGQIFEIRKVNSQKYLGIEFTRDRSSRTICLHQRDYLEGKLKMFNMGESRKVDTPFATGTNAYEESPANDDYPFRQAIGALLYLSCKTRPDIAFCVSLLARFADRTTSIHISMLKRLWRYLNGSKDYGIVLGGRFNDDINAY</sequence>
<dbReference type="Pfam" id="PF13976">
    <property type="entry name" value="gag_pre-integrs"/>
    <property type="match status" value="1"/>
</dbReference>
<keyword evidence="11" id="KW-0229">DNA integration</keyword>
<dbReference type="InterPro" id="IPR012337">
    <property type="entry name" value="RNaseH-like_sf"/>
</dbReference>
<evidence type="ECO:0000313" key="18">
    <source>
        <dbReference type="EMBL" id="KAH7644762.1"/>
    </source>
</evidence>
<dbReference type="PROSITE" id="PS50994">
    <property type="entry name" value="INTEGRASE"/>
    <property type="match status" value="1"/>
</dbReference>
<evidence type="ECO:0000256" key="7">
    <source>
        <dbReference type="ARBA" id="ARBA00022759"/>
    </source>
</evidence>
<gene>
    <name evidence="18" type="ORF">HUG17_0300</name>
</gene>
<keyword evidence="6" id="KW-0547">Nucleotide-binding</keyword>
<evidence type="ECO:0000259" key="17">
    <source>
        <dbReference type="PROSITE" id="PS50994"/>
    </source>
</evidence>
<keyword evidence="2" id="KW-1188">Viral release from host cell</keyword>
<dbReference type="InterPro" id="IPR036397">
    <property type="entry name" value="RNaseH_sf"/>
</dbReference>
<dbReference type="GO" id="GO:0015074">
    <property type="term" value="P:DNA integration"/>
    <property type="evidence" value="ECO:0007669"/>
    <property type="project" value="UniProtKB-KW"/>
</dbReference>
<dbReference type="GO" id="GO:0003676">
    <property type="term" value="F:nucleic acid binding"/>
    <property type="evidence" value="ECO:0007669"/>
    <property type="project" value="InterPro"/>
</dbReference>
<evidence type="ECO:0000256" key="10">
    <source>
        <dbReference type="ARBA" id="ARBA00022842"/>
    </source>
</evidence>
<dbReference type="Gene3D" id="3.30.420.10">
    <property type="entry name" value="Ribonuclease H-like superfamily/Ribonuclease H"/>
    <property type="match status" value="1"/>
</dbReference>
<keyword evidence="3" id="KW-0645">Protease</keyword>
<dbReference type="GO" id="GO:0046872">
    <property type="term" value="F:metal ion binding"/>
    <property type="evidence" value="ECO:0007669"/>
    <property type="project" value="UniProtKB-KW"/>
</dbReference>
<evidence type="ECO:0000256" key="2">
    <source>
        <dbReference type="ARBA" id="ARBA00022612"/>
    </source>
</evidence>
<dbReference type="GO" id="GO:0005524">
    <property type="term" value="F:ATP binding"/>
    <property type="evidence" value="ECO:0007669"/>
    <property type="project" value="UniProtKB-KW"/>
</dbReference>
<dbReference type="PANTHER" id="PTHR42648:SF11">
    <property type="entry name" value="TRANSPOSON TY4-P GAG-POL POLYPROTEIN"/>
    <property type="match status" value="1"/>
</dbReference>
<keyword evidence="13" id="KW-0548">Nucleotidyltransferase</keyword>
<evidence type="ECO:0000256" key="8">
    <source>
        <dbReference type="ARBA" id="ARBA00022801"/>
    </source>
</evidence>
<dbReference type="GO" id="GO:0006310">
    <property type="term" value="P:DNA recombination"/>
    <property type="evidence" value="ECO:0007669"/>
    <property type="project" value="UniProtKB-KW"/>
</dbReference>
<keyword evidence="13" id="KW-0239">DNA-directed DNA polymerase</keyword>
<keyword evidence="8" id="KW-0378">Hydrolase</keyword>
<evidence type="ECO:0000256" key="16">
    <source>
        <dbReference type="SAM" id="MobiDB-lite"/>
    </source>
</evidence>
<evidence type="ECO:0000256" key="12">
    <source>
        <dbReference type="ARBA" id="ARBA00022918"/>
    </source>
</evidence>
<feature type="domain" description="Integrase catalytic" evidence="17">
    <location>
        <begin position="259"/>
        <end position="422"/>
    </location>
</feature>
<keyword evidence="13" id="KW-0808">Transferase</keyword>
<keyword evidence="12" id="KW-0695">RNA-directed DNA polymerase</keyword>
<dbReference type="GO" id="GO:0004519">
    <property type="term" value="F:endonuclease activity"/>
    <property type="evidence" value="ECO:0007669"/>
    <property type="project" value="UniProtKB-KW"/>
</dbReference>
<dbReference type="EMBL" id="SDOV01000001">
    <property type="protein sequence ID" value="KAH7644762.1"/>
    <property type="molecule type" value="Genomic_DNA"/>
</dbReference>
<dbReference type="GO" id="GO:0008233">
    <property type="term" value="F:peptidase activity"/>
    <property type="evidence" value="ECO:0007669"/>
    <property type="project" value="UniProtKB-KW"/>
</dbReference>
<feature type="compositionally biased region" description="Polar residues" evidence="16">
    <location>
        <begin position="493"/>
        <end position="504"/>
    </location>
</feature>
<accession>A0A9D4P6G9</accession>
<keyword evidence="10" id="KW-0460">Magnesium</keyword>
<evidence type="ECO:0000256" key="6">
    <source>
        <dbReference type="ARBA" id="ARBA00022741"/>
    </source>
</evidence>
<dbReference type="Proteomes" id="UP000828236">
    <property type="component" value="Unassembled WGS sequence"/>
</dbReference>
<reference evidence="18" key="1">
    <citation type="submission" date="2020-06" db="EMBL/GenBank/DDBJ databases">
        <authorList>
            <person name="Ji K."/>
            <person name="Li J."/>
        </authorList>
    </citation>
    <scope>NUCLEOTIDE SEQUENCE</scope>
    <source>
        <strain evidence="18">JKM2019</strain>
        <tissue evidence="18">Whole body</tissue>
    </source>
</reference>
<evidence type="ECO:0000256" key="14">
    <source>
        <dbReference type="ARBA" id="ARBA00023113"/>
    </source>
</evidence>
<dbReference type="Pfam" id="PF25597">
    <property type="entry name" value="SH3_retrovirus"/>
    <property type="match status" value="1"/>
</dbReference>
<dbReference type="InterPro" id="IPR054722">
    <property type="entry name" value="PolX-like_BBD"/>
</dbReference>
<evidence type="ECO:0000256" key="4">
    <source>
        <dbReference type="ARBA" id="ARBA00022722"/>
    </source>
</evidence>
<evidence type="ECO:0000256" key="5">
    <source>
        <dbReference type="ARBA" id="ARBA00022723"/>
    </source>
</evidence>
<evidence type="ECO:0000256" key="15">
    <source>
        <dbReference type="ARBA" id="ARBA00023172"/>
    </source>
</evidence>
<dbReference type="GO" id="GO:0003887">
    <property type="term" value="F:DNA-directed DNA polymerase activity"/>
    <property type="evidence" value="ECO:0007669"/>
    <property type="project" value="UniProtKB-KW"/>
</dbReference>
<dbReference type="InterPro" id="IPR025724">
    <property type="entry name" value="GAG-pre-integrase_dom"/>
</dbReference>
<proteinExistence type="predicted"/>
<dbReference type="SUPFAM" id="SSF53098">
    <property type="entry name" value="Ribonuclease H-like"/>
    <property type="match status" value="1"/>
</dbReference>
<comment type="caution">
    <text evidence="18">The sequence shown here is derived from an EMBL/GenBank/DDBJ whole genome shotgun (WGS) entry which is preliminary data.</text>
</comment>
<dbReference type="GO" id="GO:0006508">
    <property type="term" value="P:proteolysis"/>
    <property type="evidence" value="ECO:0007669"/>
    <property type="project" value="UniProtKB-KW"/>
</dbReference>
<evidence type="ECO:0000256" key="3">
    <source>
        <dbReference type="ARBA" id="ARBA00022670"/>
    </source>
</evidence>
<reference evidence="18" key="2">
    <citation type="journal article" date="2021" name="World Allergy Organ. J.">
        <title>Chromosome-level assembly of Dermatophagoides farinae genome and transcriptome reveals two novel allergens Der f 37 and Der f 39.</title>
        <authorList>
            <person name="Chen J."/>
            <person name="Cai Z."/>
            <person name="Fan D."/>
            <person name="Hu J."/>
            <person name="Hou Y."/>
            <person name="He Y."/>
            <person name="Zhang Z."/>
            <person name="Zhao Z."/>
            <person name="Gao P."/>
            <person name="Hu W."/>
            <person name="Sun J."/>
            <person name="Li J."/>
            <person name="Ji K."/>
        </authorList>
    </citation>
    <scope>NUCLEOTIDE SEQUENCE</scope>
    <source>
        <strain evidence="18">JKM2019</strain>
    </source>
</reference>
<evidence type="ECO:0000256" key="1">
    <source>
        <dbReference type="ARBA" id="ARBA00002180"/>
    </source>
</evidence>